<dbReference type="AlphaFoldDB" id="A0A1M5R2Q3"/>
<organism evidence="2 3">
    <name type="scientific">Anaerosphaera aminiphila DSM 21120</name>
    <dbReference type="NCBI Taxonomy" id="1120995"/>
    <lineage>
        <taxon>Bacteria</taxon>
        <taxon>Bacillati</taxon>
        <taxon>Bacillota</taxon>
        <taxon>Tissierellia</taxon>
        <taxon>Tissierellales</taxon>
        <taxon>Peptoniphilaceae</taxon>
        <taxon>Anaerosphaera</taxon>
    </lineage>
</organism>
<accession>A0A1M5R2Q3</accession>
<protein>
    <submittedName>
        <fullName evidence="2">Uncharacterized protein</fullName>
    </submittedName>
</protein>
<feature type="transmembrane region" description="Helical" evidence="1">
    <location>
        <begin position="470"/>
        <end position="491"/>
    </location>
</feature>
<keyword evidence="1" id="KW-0812">Transmembrane</keyword>
<feature type="transmembrane region" description="Helical" evidence="1">
    <location>
        <begin position="551"/>
        <end position="573"/>
    </location>
</feature>
<feature type="transmembrane region" description="Helical" evidence="1">
    <location>
        <begin position="406"/>
        <end position="425"/>
    </location>
</feature>
<dbReference type="OrthoDB" id="3805529at2"/>
<feature type="transmembrane region" description="Helical" evidence="1">
    <location>
        <begin position="659"/>
        <end position="682"/>
    </location>
</feature>
<gene>
    <name evidence="2" type="ORF">SAMN02745245_00786</name>
</gene>
<evidence type="ECO:0000313" key="2">
    <source>
        <dbReference type="EMBL" id="SHH20279.1"/>
    </source>
</evidence>
<evidence type="ECO:0000256" key="1">
    <source>
        <dbReference type="SAM" id="Phobius"/>
    </source>
</evidence>
<feature type="transmembrane region" description="Helical" evidence="1">
    <location>
        <begin position="605"/>
        <end position="621"/>
    </location>
</feature>
<dbReference type="Proteomes" id="UP000184032">
    <property type="component" value="Unassembled WGS sequence"/>
</dbReference>
<proteinExistence type="predicted"/>
<dbReference type="STRING" id="1120995.SAMN02745245_00786"/>
<keyword evidence="1" id="KW-1133">Transmembrane helix</keyword>
<feature type="transmembrane region" description="Helical" evidence="1">
    <location>
        <begin position="9"/>
        <end position="25"/>
    </location>
</feature>
<dbReference type="Pfam" id="PF18949">
    <property type="entry name" value="DUF5693"/>
    <property type="match status" value="1"/>
</dbReference>
<keyword evidence="1" id="KW-0472">Membrane</keyword>
<feature type="transmembrane region" description="Helical" evidence="1">
    <location>
        <begin position="511"/>
        <end position="530"/>
    </location>
</feature>
<sequence>MFSKYKNKLFLILIFISIGVSFYFVNGRLKAESVYKNYDVVADYDDFAKVGYNDNKMPKEYFTELSKNGVNSISINESTINSLKKNPEIHIETEMSGMDLIVRGDSEYLNFIVQGLEVLKDKRNVEYISESEIKIEGRPSDAVTYKSDAYDILQERVGDDGEVGSILEYVGLGFDENRINTIKSIEGLDINLRPVYYSRYQDSRSTMQRFQSAVENLNPTQRYIVFSGKEAYKNTEKDNKIQDDFVNWINTNGISLGMIEASNQRGHLKTDGIDSMVKREDVGKIRAFTTWDYLQSEYDYLIPGHHNGEELTNVYYRAISERNISVVYLKPFIKNDKVITESENYGRVIENLNSRLAPKGYSVGDVNPIGNWNPDSHLKVFISIGVVCAAIMLLGLIFPVGSKLSLALFILGVLASIAFFGVGIMEDTGNVLFNLLAIVTYPSLALCVVIENYNQIKRKKKVKSLPKIYLHGAMILLVSILITMVGSLMEISYMSGTNYLAEINIFRGVKISQLLPLVISVFIFAAYVGFGREKVESPKIKTNEIVKVFNLNVKIWQAVLGAAVLGILAVFILRGGNTDAKVPGVELLFRNLLEKYLPARPRTKALFMGFPAVFLMIYMGYHRRGEIFAILLTLFIAIGQADIVNTFSHIRTPLSMSFVRIVIEFLMACLLSAVMLIVVDLFRKGYDKYIAK</sequence>
<feature type="transmembrane region" description="Helical" evidence="1">
    <location>
        <begin position="628"/>
        <end position="647"/>
    </location>
</feature>
<dbReference type="RefSeq" id="WP_073183956.1">
    <property type="nucleotide sequence ID" value="NZ_FQXI01000004.1"/>
</dbReference>
<dbReference type="InterPro" id="IPR043748">
    <property type="entry name" value="DUF5693"/>
</dbReference>
<feature type="transmembrane region" description="Helical" evidence="1">
    <location>
        <begin position="431"/>
        <end position="450"/>
    </location>
</feature>
<feature type="transmembrane region" description="Helical" evidence="1">
    <location>
        <begin position="380"/>
        <end position="399"/>
    </location>
</feature>
<name>A0A1M5R2Q3_9FIRM</name>
<evidence type="ECO:0000313" key="3">
    <source>
        <dbReference type="Proteomes" id="UP000184032"/>
    </source>
</evidence>
<reference evidence="2 3" key="1">
    <citation type="submission" date="2016-11" db="EMBL/GenBank/DDBJ databases">
        <authorList>
            <person name="Jaros S."/>
            <person name="Januszkiewicz K."/>
            <person name="Wedrychowicz H."/>
        </authorList>
    </citation>
    <scope>NUCLEOTIDE SEQUENCE [LARGE SCALE GENOMIC DNA]</scope>
    <source>
        <strain evidence="2 3">DSM 21120</strain>
    </source>
</reference>
<keyword evidence="3" id="KW-1185">Reference proteome</keyword>
<dbReference type="EMBL" id="FQXI01000004">
    <property type="protein sequence ID" value="SHH20279.1"/>
    <property type="molecule type" value="Genomic_DNA"/>
</dbReference>